<accession>A0ABU1M2T2</accession>
<evidence type="ECO:0000313" key="3">
    <source>
        <dbReference type="Proteomes" id="UP001264340"/>
    </source>
</evidence>
<evidence type="ECO:0000313" key="2">
    <source>
        <dbReference type="EMBL" id="MDR6413207.1"/>
    </source>
</evidence>
<gene>
    <name evidence="2" type="ORF">J2804_006645</name>
</gene>
<keyword evidence="3" id="KW-1185">Reference proteome</keyword>
<organism evidence="2 3">
    <name type="scientific">Paraburkholderia terricola</name>
    <dbReference type="NCBI Taxonomy" id="169427"/>
    <lineage>
        <taxon>Bacteria</taxon>
        <taxon>Pseudomonadati</taxon>
        <taxon>Pseudomonadota</taxon>
        <taxon>Betaproteobacteria</taxon>
        <taxon>Burkholderiales</taxon>
        <taxon>Burkholderiaceae</taxon>
        <taxon>Paraburkholderia</taxon>
    </lineage>
</organism>
<feature type="region of interest" description="Disordered" evidence="1">
    <location>
        <begin position="23"/>
        <end position="48"/>
    </location>
</feature>
<reference evidence="2 3" key="1">
    <citation type="submission" date="2023-07" db="EMBL/GenBank/DDBJ databases">
        <title>Sorghum-associated microbial communities from plants grown in Nebraska, USA.</title>
        <authorList>
            <person name="Schachtman D."/>
        </authorList>
    </citation>
    <scope>NUCLEOTIDE SEQUENCE [LARGE SCALE GENOMIC DNA]</scope>
    <source>
        <strain evidence="2 3">DS1316</strain>
    </source>
</reference>
<proteinExistence type="predicted"/>
<protein>
    <submittedName>
        <fullName evidence="2">Uncharacterized protein</fullName>
    </submittedName>
</protein>
<name>A0ABU1M2T2_9BURK</name>
<sequence length="83" mass="8777">MLVHGFISSEMGIAIALPKLGEKDTLPEPPLHGNPGAPSGSHLKLPPQCGDNLHVASGLALSVSTQLFDVASGERPFHTHYQR</sequence>
<evidence type="ECO:0000256" key="1">
    <source>
        <dbReference type="SAM" id="MobiDB-lite"/>
    </source>
</evidence>
<dbReference type="EMBL" id="JAVDRP010000039">
    <property type="protein sequence ID" value="MDR6413207.1"/>
    <property type="molecule type" value="Genomic_DNA"/>
</dbReference>
<dbReference type="Proteomes" id="UP001264340">
    <property type="component" value="Unassembled WGS sequence"/>
</dbReference>
<comment type="caution">
    <text evidence="2">The sequence shown here is derived from an EMBL/GenBank/DDBJ whole genome shotgun (WGS) entry which is preliminary data.</text>
</comment>
<dbReference type="RefSeq" id="WP_310127684.1">
    <property type="nucleotide sequence ID" value="NZ_JAVDQV010000021.1"/>
</dbReference>